<evidence type="ECO:0000313" key="3">
    <source>
        <dbReference type="Proteomes" id="UP000008544"/>
    </source>
</evidence>
<dbReference type="STRING" id="477974.Daud_0711"/>
<reference evidence="3" key="1">
    <citation type="submission" date="2007-10" db="EMBL/GenBank/DDBJ databases">
        <title>Complete sequence of chromosome of Desulforudis audaxviator MP104C.</title>
        <authorList>
            <person name="Copeland A."/>
            <person name="Lucas S."/>
            <person name="Lapidus A."/>
            <person name="Barry K."/>
            <person name="Glavina del Rio T."/>
            <person name="Dalin E."/>
            <person name="Tice H."/>
            <person name="Bruce D."/>
            <person name="Pitluck S."/>
            <person name="Lowry S.R."/>
            <person name="Larimer F."/>
            <person name="Land M.L."/>
            <person name="Hauser L."/>
            <person name="Kyrpides N."/>
            <person name="Ivanova N.N."/>
            <person name="Richardson P."/>
        </authorList>
    </citation>
    <scope>NUCLEOTIDE SEQUENCE [LARGE SCALE GENOMIC DNA]</scope>
    <source>
        <strain evidence="3">MP104C</strain>
    </source>
</reference>
<dbReference type="EMBL" id="CP000860">
    <property type="protein sequence ID" value="ACA59241.1"/>
    <property type="molecule type" value="Genomic_DNA"/>
</dbReference>
<dbReference type="eggNOG" id="COG0551">
    <property type="taxonomic scope" value="Bacteria"/>
</dbReference>
<proteinExistence type="predicted"/>
<sequence length="185" mass="21306">MPARRMRQNSENKERFRQLIKEKVAREKDKMKDRIDEELPSWAAWALKPIAGVMFDVQRAGDNAKGEGGEDSAFLNLWLMLPRDWIVLNDVVLEPKPDEFIQLDHVLIGPPGIYLVETKAWDGAFLAHKDNWKRKQGNRWVRCESPTRQSLRHLLADVRTIYPDFFGKHALSQANTLPCGPDSTS</sequence>
<feature type="domain" description="NERD" evidence="1">
    <location>
        <begin position="65"/>
        <end position="180"/>
    </location>
</feature>
<dbReference type="KEGG" id="dau:Daud_0711"/>
<evidence type="ECO:0000259" key="1">
    <source>
        <dbReference type="PROSITE" id="PS50965"/>
    </source>
</evidence>
<protein>
    <submittedName>
        <fullName evidence="2">NERD domain protein</fullName>
    </submittedName>
</protein>
<dbReference type="Proteomes" id="UP000008544">
    <property type="component" value="Chromosome"/>
</dbReference>
<keyword evidence="3" id="KW-1185">Reference proteome</keyword>
<name>B1I2F8_DESAP</name>
<gene>
    <name evidence="2" type="ordered locus">Daud_0711</name>
</gene>
<dbReference type="InterPro" id="IPR011528">
    <property type="entry name" value="NERD"/>
</dbReference>
<dbReference type="PROSITE" id="PS50965">
    <property type="entry name" value="NERD"/>
    <property type="match status" value="1"/>
</dbReference>
<evidence type="ECO:0000313" key="2">
    <source>
        <dbReference type="EMBL" id="ACA59241.1"/>
    </source>
</evidence>
<accession>B1I2F8</accession>
<dbReference type="HOGENOM" id="CLU_1668532_0_0_9"/>
<organism evidence="2 3">
    <name type="scientific">Desulforudis audaxviator (strain MP104C)</name>
    <dbReference type="NCBI Taxonomy" id="477974"/>
    <lineage>
        <taxon>Bacteria</taxon>
        <taxon>Bacillati</taxon>
        <taxon>Bacillota</taxon>
        <taxon>Clostridia</taxon>
        <taxon>Thermoanaerobacterales</taxon>
        <taxon>Candidatus Desulforudaceae</taxon>
        <taxon>Candidatus Desulforudis</taxon>
    </lineage>
</organism>
<reference evidence="2 3" key="2">
    <citation type="journal article" date="2008" name="Science">
        <title>Environmental genomics reveals a single-species ecosystem deep within Earth.</title>
        <authorList>
            <person name="Chivian D."/>
            <person name="Brodie E.L."/>
            <person name="Alm E.J."/>
            <person name="Culley D.E."/>
            <person name="Dehal P.S."/>
            <person name="Desantis T.Z."/>
            <person name="Gihring T.M."/>
            <person name="Lapidus A."/>
            <person name="Lin L.H."/>
            <person name="Lowry S.R."/>
            <person name="Moser D.P."/>
            <person name="Richardson P.M."/>
            <person name="Southam G."/>
            <person name="Wanger G."/>
            <person name="Pratt L.M."/>
            <person name="Andersen G.L."/>
            <person name="Hazen T.C."/>
            <person name="Brockman F.J."/>
            <person name="Arkin A.P."/>
            <person name="Onstott T.C."/>
        </authorList>
    </citation>
    <scope>NUCLEOTIDE SEQUENCE [LARGE SCALE GENOMIC DNA]</scope>
    <source>
        <strain evidence="2 3">MP104C</strain>
    </source>
</reference>
<dbReference type="Pfam" id="PF08378">
    <property type="entry name" value="NERD"/>
    <property type="match status" value="1"/>
</dbReference>
<dbReference type="AlphaFoldDB" id="B1I2F8"/>